<dbReference type="GO" id="GO:0005737">
    <property type="term" value="C:cytoplasm"/>
    <property type="evidence" value="ECO:0007669"/>
    <property type="project" value="UniProtKB-SubCell"/>
</dbReference>
<evidence type="ECO:0000256" key="6">
    <source>
        <dbReference type="ARBA" id="ARBA00022723"/>
    </source>
</evidence>
<dbReference type="InterPro" id="IPR027417">
    <property type="entry name" value="P-loop_NTPase"/>
</dbReference>
<evidence type="ECO:0000256" key="3">
    <source>
        <dbReference type="ARBA" id="ARBA00019010"/>
    </source>
</evidence>
<keyword evidence="8" id="KW-0067">ATP-binding</keyword>
<evidence type="ECO:0000256" key="9">
    <source>
        <dbReference type="ARBA" id="ARBA00022842"/>
    </source>
</evidence>
<dbReference type="NCBIfam" id="TIGR00150">
    <property type="entry name" value="T6A_YjeE"/>
    <property type="match status" value="1"/>
</dbReference>
<dbReference type="PANTHER" id="PTHR33540:SF2">
    <property type="entry name" value="TRNA THREONYLCARBAMOYLADENOSINE BIOSYNTHESIS PROTEIN TSAE"/>
    <property type="match status" value="1"/>
</dbReference>
<dbReference type="Pfam" id="PF02367">
    <property type="entry name" value="TsaE"/>
    <property type="match status" value="1"/>
</dbReference>
<dbReference type="Proteomes" id="UP000178091">
    <property type="component" value="Unassembled WGS sequence"/>
</dbReference>
<evidence type="ECO:0000256" key="7">
    <source>
        <dbReference type="ARBA" id="ARBA00022741"/>
    </source>
</evidence>
<comment type="subcellular location">
    <subcellularLocation>
        <location evidence="1">Cytoplasm</location>
    </subcellularLocation>
</comment>
<evidence type="ECO:0000256" key="1">
    <source>
        <dbReference type="ARBA" id="ARBA00004496"/>
    </source>
</evidence>
<name>A0A1F4XSD4_9BACT</name>
<evidence type="ECO:0000256" key="4">
    <source>
        <dbReference type="ARBA" id="ARBA00022490"/>
    </source>
</evidence>
<dbReference type="GO" id="GO:0046872">
    <property type="term" value="F:metal ion binding"/>
    <property type="evidence" value="ECO:0007669"/>
    <property type="project" value="UniProtKB-KW"/>
</dbReference>
<sequence length="155" mass="17039">MVKVALGELQSLAKEVLAQLPEGNERAIILALIGELGAGKTTFVQALAKELGVEDTVQSPTYVLMKSYLISQGDTLKPGLSKVSPYKKLVHIDAYRLEKAEEFEALKPETFLNDPHNLVCIEWPERVEGALPTPDLVLNFSSKDAGEAERYIEVT</sequence>
<accession>A0A1F4XSD4</accession>
<evidence type="ECO:0000313" key="11">
    <source>
        <dbReference type="EMBL" id="OGC84446.1"/>
    </source>
</evidence>
<keyword evidence="9" id="KW-0460">Magnesium</keyword>
<dbReference type="InterPro" id="IPR003442">
    <property type="entry name" value="T6A_TsaE"/>
</dbReference>
<dbReference type="PANTHER" id="PTHR33540">
    <property type="entry name" value="TRNA THREONYLCARBAMOYLADENOSINE BIOSYNTHESIS PROTEIN TSAE"/>
    <property type="match status" value="1"/>
</dbReference>
<evidence type="ECO:0000256" key="2">
    <source>
        <dbReference type="ARBA" id="ARBA00007599"/>
    </source>
</evidence>
<dbReference type="GO" id="GO:0016740">
    <property type="term" value="F:transferase activity"/>
    <property type="evidence" value="ECO:0007669"/>
    <property type="project" value="UniProtKB-KW"/>
</dbReference>
<evidence type="ECO:0000256" key="5">
    <source>
        <dbReference type="ARBA" id="ARBA00022694"/>
    </source>
</evidence>
<keyword evidence="4" id="KW-0963">Cytoplasm</keyword>
<keyword evidence="6" id="KW-0479">Metal-binding</keyword>
<evidence type="ECO:0000256" key="8">
    <source>
        <dbReference type="ARBA" id="ARBA00022840"/>
    </source>
</evidence>
<reference evidence="11 12" key="1">
    <citation type="journal article" date="2016" name="Nat. Commun.">
        <title>Thousands of microbial genomes shed light on interconnected biogeochemical processes in an aquifer system.</title>
        <authorList>
            <person name="Anantharaman K."/>
            <person name="Brown C.T."/>
            <person name="Hug L.A."/>
            <person name="Sharon I."/>
            <person name="Castelle C.J."/>
            <person name="Probst A.J."/>
            <person name="Thomas B.C."/>
            <person name="Singh A."/>
            <person name="Wilkins M.J."/>
            <person name="Karaoz U."/>
            <person name="Brodie E.L."/>
            <person name="Williams K.H."/>
            <person name="Hubbard S.S."/>
            <person name="Banfield J.F."/>
        </authorList>
    </citation>
    <scope>NUCLEOTIDE SEQUENCE [LARGE SCALE GENOMIC DNA]</scope>
</reference>
<dbReference type="EMBL" id="MEWW01000016">
    <property type="protein sequence ID" value="OGC84446.1"/>
    <property type="molecule type" value="Genomic_DNA"/>
</dbReference>
<dbReference type="AlphaFoldDB" id="A0A1F4XSD4"/>
<dbReference type="SUPFAM" id="SSF52540">
    <property type="entry name" value="P-loop containing nucleoside triphosphate hydrolases"/>
    <property type="match status" value="1"/>
</dbReference>
<dbReference type="Gene3D" id="3.40.50.300">
    <property type="entry name" value="P-loop containing nucleotide triphosphate hydrolases"/>
    <property type="match status" value="1"/>
</dbReference>
<evidence type="ECO:0000256" key="10">
    <source>
        <dbReference type="ARBA" id="ARBA00032441"/>
    </source>
</evidence>
<protein>
    <recommendedName>
        <fullName evidence="3">tRNA threonylcarbamoyladenosine biosynthesis protein TsaE</fullName>
    </recommendedName>
    <alternativeName>
        <fullName evidence="10">t(6)A37 threonylcarbamoyladenosine biosynthesis protein TsaE</fullName>
    </alternativeName>
</protein>
<organism evidence="11 12">
    <name type="scientific">Candidatus Adlerbacteria bacterium RIFCSPHIGHO2_12_FULL_53_18</name>
    <dbReference type="NCBI Taxonomy" id="1797242"/>
    <lineage>
        <taxon>Bacteria</taxon>
        <taxon>Candidatus Adleribacteriota</taxon>
    </lineage>
</organism>
<dbReference type="GO" id="GO:0005524">
    <property type="term" value="F:ATP binding"/>
    <property type="evidence" value="ECO:0007669"/>
    <property type="project" value="UniProtKB-KW"/>
</dbReference>
<dbReference type="GO" id="GO:0002949">
    <property type="term" value="P:tRNA threonylcarbamoyladenosine modification"/>
    <property type="evidence" value="ECO:0007669"/>
    <property type="project" value="InterPro"/>
</dbReference>
<comment type="similarity">
    <text evidence="2">Belongs to the TsaE family.</text>
</comment>
<evidence type="ECO:0000313" key="12">
    <source>
        <dbReference type="Proteomes" id="UP000178091"/>
    </source>
</evidence>
<keyword evidence="7" id="KW-0547">Nucleotide-binding</keyword>
<comment type="caution">
    <text evidence="11">The sequence shown here is derived from an EMBL/GenBank/DDBJ whole genome shotgun (WGS) entry which is preliminary data.</text>
</comment>
<proteinExistence type="inferred from homology"/>
<keyword evidence="11" id="KW-0808">Transferase</keyword>
<gene>
    <name evidence="11" type="ORF">A3F55_00555</name>
</gene>
<keyword evidence="5" id="KW-0819">tRNA processing</keyword>